<dbReference type="Proteomes" id="UP000256650">
    <property type="component" value="Unassembled WGS sequence"/>
</dbReference>
<comment type="catalytic activity">
    <reaction evidence="1 7">
        <text>2-(N(omega)-L-arginino)succinate = fumarate + L-arginine</text>
        <dbReference type="Rhea" id="RHEA:24020"/>
        <dbReference type="ChEBI" id="CHEBI:29806"/>
        <dbReference type="ChEBI" id="CHEBI:32682"/>
        <dbReference type="ChEBI" id="CHEBI:57472"/>
        <dbReference type="EC" id="4.3.2.1"/>
    </reaction>
</comment>
<dbReference type="InterPro" id="IPR008948">
    <property type="entry name" value="L-Aspartase-like"/>
</dbReference>
<keyword evidence="5 7" id="KW-0028">Amino-acid biosynthesis</keyword>
<evidence type="ECO:0000256" key="1">
    <source>
        <dbReference type="ARBA" id="ARBA00000985"/>
    </source>
</evidence>
<dbReference type="GO" id="GO:0004056">
    <property type="term" value="F:argininosuccinate lyase activity"/>
    <property type="evidence" value="ECO:0007669"/>
    <property type="project" value="UniProtKB-UniRule"/>
</dbReference>
<dbReference type="InterPro" id="IPR020557">
    <property type="entry name" value="Fumarate_lyase_CS"/>
</dbReference>
<dbReference type="Gene3D" id="1.10.40.30">
    <property type="entry name" value="Fumarase/aspartase (C-terminal domain)"/>
    <property type="match status" value="1"/>
</dbReference>
<dbReference type="FunFam" id="1.10.275.10:FF:000002">
    <property type="entry name" value="Argininosuccinate lyase"/>
    <property type="match status" value="1"/>
</dbReference>
<dbReference type="FunFam" id="1.20.200.10:FF:000015">
    <property type="entry name" value="argininosuccinate lyase isoform X2"/>
    <property type="match status" value="1"/>
</dbReference>
<dbReference type="InterPro" id="IPR022761">
    <property type="entry name" value="Fumarate_lyase_N"/>
</dbReference>
<dbReference type="SUPFAM" id="SSF48557">
    <property type="entry name" value="L-aspartase-like"/>
    <property type="match status" value="1"/>
</dbReference>
<dbReference type="EMBL" id="NXLS01000002">
    <property type="protein sequence ID" value="RDU63880.1"/>
    <property type="molecule type" value="Genomic_DNA"/>
</dbReference>
<evidence type="ECO:0000256" key="3">
    <source>
        <dbReference type="ARBA" id="ARBA00012338"/>
    </source>
</evidence>
<dbReference type="PROSITE" id="PS00163">
    <property type="entry name" value="FUMARATE_LYASES"/>
    <property type="match status" value="1"/>
</dbReference>
<dbReference type="RefSeq" id="WP_115551204.1">
    <property type="nucleotide sequence ID" value="NZ_CAQJPM010000003.1"/>
</dbReference>
<evidence type="ECO:0000256" key="7">
    <source>
        <dbReference type="HAMAP-Rule" id="MF_00006"/>
    </source>
</evidence>
<sequence>MENQKLWGGRFSASAAEILDEFNASLPFDKKLYKQDILGSQTHAKMLAKCGILTQSEAEKICEGLEQVKEEMERGEFEFILSDEDIHMAVEKRLTQIIGEVGKKLHTARSRNDQVALDFRLFVLDSNDNLRVLLLELIDTLLEIAKQHTQTMLPGMTHLQHAQPVNFGFLMCAYVSMFARDFERLESSFRRNNFCPLGAAALAGTPYATDRFFTAQTLGFIAPTLNATDSVSDRDFALDFLYDCSMIAMHISRLAEELVLWSSYEFKFITLSDAYSTGSSIMPQKKNPDVPELLRGKSGRVYGNLLSLLVVMKGLPLAYNKDTQEDKEGVFDSFETLSIALRILKDTLQTMTINTDSMLKACKKGHLSATDLADFLVQTCGIPFREAHHITGKAVAFAESLDKDLSDLSAEELCSVDSAIPQEAHKSLDLEASMNSRNSYGGTSTQATKTQIESLEAWLQLAKKALQDSKEPQNAK</sequence>
<keyword evidence="4 7" id="KW-0055">Arginine biosynthesis</keyword>
<evidence type="ECO:0000256" key="2">
    <source>
        <dbReference type="ARBA" id="ARBA00004941"/>
    </source>
</evidence>
<dbReference type="CDD" id="cd01359">
    <property type="entry name" value="Argininosuccinate_lyase"/>
    <property type="match status" value="1"/>
</dbReference>
<evidence type="ECO:0000259" key="8">
    <source>
        <dbReference type="Pfam" id="PF00206"/>
    </source>
</evidence>
<dbReference type="InterPro" id="IPR000362">
    <property type="entry name" value="Fumarate_lyase_fam"/>
</dbReference>
<dbReference type="OrthoDB" id="9769623at2"/>
<comment type="subcellular location">
    <subcellularLocation>
        <location evidence="7">Cytoplasm</location>
    </subcellularLocation>
</comment>
<protein>
    <recommendedName>
        <fullName evidence="3 7">Argininosuccinate lyase</fullName>
        <shortName evidence="7">ASAL</shortName>
        <ecNumber evidence="3 7">4.3.2.1</ecNumber>
    </recommendedName>
    <alternativeName>
        <fullName evidence="7">Arginosuccinase</fullName>
    </alternativeName>
</protein>
<keyword evidence="7" id="KW-0963">Cytoplasm</keyword>
<feature type="domain" description="Fumarate lyase N-terminal" evidence="8">
    <location>
        <begin position="9"/>
        <end position="303"/>
    </location>
</feature>
<dbReference type="EC" id="4.3.2.1" evidence="3 7"/>
<evidence type="ECO:0000313" key="11">
    <source>
        <dbReference type="Proteomes" id="UP000256650"/>
    </source>
</evidence>
<dbReference type="GO" id="GO:0005829">
    <property type="term" value="C:cytosol"/>
    <property type="evidence" value="ECO:0007669"/>
    <property type="project" value="TreeGrafter"/>
</dbReference>
<keyword evidence="6 7" id="KW-0456">Lyase</keyword>
<dbReference type="FunFam" id="1.10.40.30:FF:000001">
    <property type="entry name" value="Argininosuccinate lyase"/>
    <property type="match status" value="1"/>
</dbReference>
<evidence type="ECO:0000313" key="10">
    <source>
        <dbReference type="EMBL" id="RDU63880.1"/>
    </source>
</evidence>
<dbReference type="PANTHER" id="PTHR43814">
    <property type="entry name" value="ARGININOSUCCINATE LYASE"/>
    <property type="match status" value="1"/>
</dbReference>
<dbReference type="InterPro" id="IPR009049">
    <property type="entry name" value="Argininosuccinate_lyase"/>
</dbReference>
<evidence type="ECO:0000259" key="9">
    <source>
        <dbReference type="Pfam" id="PF14698"/>
    </source>
</evidence>
<comment type="pathway">
    <text evidence="2 7">Amino-acid biosynthesis; L-arginine biosynthesis; L-arginine from L-ornithine and carbamoyl phosphate: step 3/3.</text>
</comment>
<proteinExistence type="inferred from homology"/>
<accession>A0A3D8IFI6</accession>
<feature type="domain" description="Argininosuccinate lyase C-terminal" evidence="9">
    <location>
        <begin position="367"/>
        <end position="435"/>
    </location>
</feature>
<dbReference type="PRINTS" id="PR00145">
    <property type="entry name" value="ARGSUCLYASE"/>
</dbReference>
<dbReference type="PANTHER" id="PTHR43814:SF1">
    <property type="entry name" value="ARGININOSUCCINATE LYASE"/>
    <property type="match status" value="1"/>
</dbReference>
<reference evidence="10 11" key="1">
    <citation type="submission" date="2018-04" db="EMBL/GenBank/DDBJ databases">
        <title>Novel Campyloabacter and Helicobacter Species and Strains.</title>
        <authorList>
            <person name="Mannion A.J."/>
            <person name="Shen Z."/>
            <person name="Fox J.G."/>
        </authorList>
    </citation>
    <scope>NUCLEOTIDE SEQUENCE [LARGE SCALE GENOMIC DNA]</scope>
    <source>
        <strain evidence="10 11">MIT 99-5101</strain>
    </source>
</reference>
<evidence type="ECO:0000256" key="5">
    <source>
        <dbReference type="ARBA" id="ARBA00022605"/>
    </source>
</evidence>
<dbReference type="UniPathway" id="UPA00068">
    <property type="reaction ID" value="UER00114"/>
</dbReference>
<dbReference type="Gene3D" id="1.20.200.10">
    <property type="entry name" value="Fumarase/aspartase (Central domain)"/>
    <property type="match status" value="1"/>
</dbReference>
<comment type="caution">
    <text evidence="10">The sequence shown here is derived from an EMBL/GenBank/DDBJ whole genome shotgun (WGS) entry which is preliminary data.</text>
</comment>
<organism evidence="10 11">
    <name type="scientific">Helicobacter ganmani</name>
    <dbReference type="NCBI Taxonomy" id="60246"/>
    <lineage>
        <taxon>Bacteria</taxon>
        <taxon>Pseudomonadati</taxon>
        <taxon>Campylobacterota</taxon>
        <taxon>Epsilonproteobacteria</taxon>
        <taxon>Campylobacterales</taxon>
        <taxon>Helicobacteraceae</taxon>
        <taxon>Helicobacter</taxon>
    </lineage>
</organism>
<evidence type="ECO:0000256" key="4">
    <source>
        <dbReference type="ARBA" id="ARBA00022571"/>
    </source>
</evidence>
<evidence type="ECO:0000256" key="6">
    <source>
        <dbReference type="ARBA" id="ARBA00023239"/>
    </source>
</evidence>
<keyword evidence="11" id="KW-1185">Reference proteome</keyword>
<gene>
    <name evidence="7 10" type="primary">argH</name>
    <name evidence="10" type="ORF">CQA43_03435</name>
</gene>
<dbReference type="NCBIfam" id="TIGR00838">
    <property type="entry name" value="argH"/>
    <property type="match status" value="1"/>
</dbReference>
<dbReference type="InterPro" id="IPR024083">
    <property type="entry name" value="Fumarase/histidase_N"/>
</dbReference>
<dbReference type="Pfam" id="PF14698">
    <property type="entry name" value="ASL_C2"/>
    <property type="match status" value="1"/>
</dbReference>
<dbReference type="PRINTS" id="PR00149">
    <property type="entry name" value="FUMRATELYASE"/>
</dbReference>
<dbReference type="HAMAP" id="MF_00006">
    <property type="entry name" value="Arg_succ_lyase"/>
    <property type="match status" value="1"/>
</dbReference>
<dbReference type="GeneID" id="82535334"/>
<dbReference type="Gene3D" id="1.10.275.10">
    <property type="entry name" value="Fumarase/aspartase (N-terminal domain)"/>
    <property type="match status" value="1"/>
</dbReference>
<dbReference type="Pfam" id="PF00206">
    <property type="entry name" value="Lyase_1"/>
    <property type="match status" value="1"/>
</dbReference>
<dbReference type="GO" id="GO:0042450">
    <property type="term" value="P:L-arginine biosynthetic process via ornithine"/>
    <property type="evidence" value="ECO:0007669"/>
    <property type="project" value="UniProtKB-UniRule"/>
</dbReference>
<dbReference type="InterPro" id="IPR029419">
    <property type="entry name" value="Arg_succ_lyase_C"/>
</dbReference>
<dbReference type="AlphaFoldDB" id="A0A3D8IFI6"/>
<comment type="similarity">
    <text evidence="7">Belongs to the lyase 1 family. Argininosuccinate lyase subfamily.</text>
</comment>
<name>A0A3D8IFI6_9HELI</name>